<evidence type="ECO:0000259" key="5">
    <source>
        <dbReference type="Pfam" id="PF00462"/>
    </source>
</evidence>
<proteinExistence type="evidence at transcript level"/>
<dbReference type="FunFam" id="3.40.30.10:FF:000012">
    <property type="entry name" value="Monothiol glutaredoxin"/>
    <property type="match status" value="2"/>
</dbReference>
<evidence type="ECO:0000256" key="2">
    <source>
        <dbReference type="ARBA" id="ARBA00023004"/>
    </source>
</evidence>
<dbReference type="GO" id="GO:0005634">
    <property type="term" value="C:nucleus"/>
    <property type="evidence" value="ECO:0007669"/>
    <property type="project" value="TreeGrafter"/>
</dbReference>
<dbReference type="Pfam" id="PF00085">
    <property type="entry name" value="Thioredoxin"/>
    <property type="match status" value="1"/>
</dbReference>
<feature type="domain" description="Glutaredoxin" evidence="5">
    <location>
        <begin position="249"/>
        <end position="312"/>
    </location>
</feature>
<accession>A0A2P2I4J9</accession>
<reference evidence="6" key="2">
    <citation type="journal article" date="2018" name="Biosci. Biotechnol. Biochem.">
        <title>Polysaccharide hydrolase of the hadal zone amphipods Hirondellea gigas.</title>
        <authorList>
            <person name="Kobayashi H."/>
            <person name="Nagahama T."/>
            <person name="Arai W."/>
            <person name="Sasagawa Y."/>
            <person name="Umeda M."/>
            <person name="Hayashi T."/>
            <person name="Nikaido I."/>
            <person name="Watanabe H."/>
            <person name="Oguri K."/>
            <person name="Kitazato H."/>
            <person name="Fujioka K."/>
            <person name="Kido Y."/>
            <person name="Takami H."/>
        </authorList>
    </citation>
    <scope>NUCLEOTIDE SEQUENCE</scope>
    <source>
        <tissue evidence="6">Whole body</tissue>
    </source>
</reference>
<dbReference type="PROSITE" id="PS51354">
    <property type="entry name" value="GLUTAREDOXIN_2"/>
    <property type="match status" value="2"/>
</dbReference>
<evidence type="ECO:0000259" key="4">
    <source>
        <dbReference type="Pfam" id="PF00085"/>
    </source>
</evidence>
<dbReference type="EMBL" id="IACF01003329">
    <property type="protein sequence ID" value="LAB68948.1"/>
    <property type="molecule type" value="mRNA"/>
</dbReference>
<evidence type="ECO:0000313" key="6">
    <source>
        <dbReference type="EMBL" id="LAB68948.1"/>
    </source>
</evidence>
<dbReference type="InterPro" id="IPR033658">
    <property type="entry name" value="GRX_PICOT-like"/>
</dbReference>
<sequence length="338" mass="37306">MGIVEVKTMQQFVKLQEAPGIVVAHFQADWAPQCKQINDVLEELLSQPQNKNVVFTSIIAEDVAELCQKYSVSAVPTVIITCTSERGSQPALAGRVDGAKPADLTTLVQTLVAKASLTGVGTTAARVTEPVDINTRLKKLISSAPCMLFMKGNPQQPKCGFSRTTIELLTKYDVHYSTFDILADDDVRQGLKIYSNWPTYPQLYLNGDLVGGLDILKEMDSSGELEPMLPKKVNLEERLKKLTSQAPLMVFIKGTRDTPRCGFSRTIVQILNDISVPYETFDILQDEEVRQGLKSFSNWPTYPQVYVKGELIGGLDIVKEMSSDGSLMEALKEALKGQ</sequence>
<dbReference type="Pfam" id="PF00462">
    <property type="entry name" value="Glutaredoxin"/>
    <property type="match status" value="2"/>
</dbReference>
<dbReference type="InterPro" id="IPR036249">
    <property type="entry name" value="Thioredoxin-like_sf"/>
</dbReference>
<dbReference type="InterPro" id="IPR004480">
    <property type="entry name" value="Monothiol_GRX-rel"/>
</dbReference>
<evidence type="ECO:0000256" key="1">
    <source>
        <dbReference type="ARBA" id="ARBA00022723"/>
    </source>
</evidence>
<keyword evidence="1" id="KW-0479">Metal-binding</keyword>
<name>A0A2P2I4J9_9CRUS</name>
<dbReference type="Gene3D" id="3.40.30.10">
    <property type="entry name" value="Glutaredoxin"/>
    <property type="match status" value="3"/>
</dbReference>
<evidence type="ECO:0000256" key="3">
    <source>
        <dbReference type="ARBA" id="ARBA00023014"/>
    </source>
</evidence>
<dbReference type="GO" id="GO:0046872">
    <property type="term" value="F:metal ion binding"/>
    <property type="evidence" value="ECO:0007669"/>
    <property type="project" value="UniProtKB-KW"/>
</dbReference>
<dbReference type="PANTHER" id="PTHR10293:SF73">
    <property type="entry name" value="GLUTAREDOXIN-3"/>
    <property type="match status" value="1"/>
</dbReference>
<keyword evidence="2" id="KW-0408">Iron</keyword>
<dbReference type="InterPro" id="IPR013766">
    <property type="entry name" value="Thioredoxin_domain"/>
</dbReference>
<feature type="domain" description="Glutaredoxin" evidence="5">
    <location>
        <begin position="147"/>
        <end position="210"/>
    </location>
</feature>
<evidence type="ECO:0000313" key="7">
    <source>
        <dbReference type="EMBL" id="LAC22694.1"/>
    </source>
</evidence>
<dbReference type="GO" id="GO:0006879">
    <property type="term" value="P:intracellular iron ion homeostasis"/>
    <property type="evidence" value="ECO:0007669"/>
    <property type="project" value="TreeGrafter"/>
</dbReference>
<reference evidence="7" key="1">
    <citation type="submission" date="2017-11" db="EMBL/GenBank/DDBJ databases">
        <title>The sensing device of the deep-sea amphipod.</title>
        <authorList>
            <person name="Kobayashi H."/>
            <person name="Nagahama T."/>
            <person name="Arai W."/>
            <person name="Sasagawa Y."/>
            <person name="Umeda M."/>
            <person name="Hayashi T."/>
            <person name="Nikaido I."/>
            <person name="Watanabe H."/>
            <person name="Oguri K."/>
            <person name="Kitazato H."/>
            <person name="Fujioka K."/>
            <person name="Kido Y."/>
            <person name="Takami H."/>
        </authorList>
    </citation>
    <scope>NUCLEOTIDE SEQUENCE</scope>
    <source>
        <tissue evidence="7">Whole body</tissue>
    </source>
</reference>
<dbReference type="InterPro" id="IPR002109">
    <property type="entry name" value="Glutaredoxin"/>
</dbReference>
<keyword evidence="3" id="KW-0411">Iron-sulfur</keyword>
<dbReference type="EMBL" id="IACT01003451">
    <property type="protein sequence ID" value="LAC22694.1"/>
    <property type="molecule type" value="mRNA"/>
</dbReference>
<dbReference type="NCBIfam" id="TIGR00365">
    <property type="entry name" value="Grx4 family monothiol glutaredoxin"/>
    <property type="match status" value="2"/>
</dbReference>
<organism evidence="6">
    <name type="scientific">Hirondellea gigas</name>
    <dbReference type="NCBI Taxonomy" id="1518452"/>
    <lineage>
        <taxon>Eukaryota</taxon>
        <taxon>Metazoa</taxon>
        <taxon>Ecdysozoa</taxon>
        <taxon>Arthropoda</taxon>
        <taxon>Crustacea</taxon>
        <taxon>Multicrustacea</taxon>
        <taxon>Malacostraca</taxon>
        <taxon>Eumalacostraca</taxon>
        <taxon>Peracarida</taxon>
        <taxon>Amphipoda</taxon>
        <taxon>Amphilochidea</taxon>
        <taxon>Lysianassida</taxon>
        <taxon>Lysianassidira</taxon>
        <taxon>Lysianassoidea</taxon>
        <taxon>Lysianassidae</taxon>
        <taxon>Hirondellea</taxon>
    </lineage>
</organism>
<dbReference type="CDD" id="cd03028">
    <property type="entry name" value="GRX_PICOT_like"/>
    <property type="match status" value="2"/>
</dbReference>
<protein>
    <submittedName>
        <fullName evidence="6">Glutaredoxin-3-like</fullName>
    </submittedName>
</protein>
<dbReference type="GO" id="GO:0005829">
    <property type="term" value="C:cytosol"/>
    <property type="evidence" value="ECO:0007669"/>
    <property type="project" value="TreeGrafter"/>
</dbReference>
<dbReference type="SUPFAM" id="SSF52833">
    <property type="entry name" value="Thioredoxin-like"/>
    <property type="match status" value="3"/>
</dbReference>
<dbReference type="GO" id="GO:0051536">
    <property type="term" value="F:iron-sulfur cluster binding"/>
    <property type="evidence" value="ECO:0007669"/>
    <property type="project" value="UniProtKB-KW"/>
</dbReference>
<feature type="domain" description="Thioredoxin" evidence="4">
    <location>
        <begin position="14"/>
        <end position="85"/>
    </location>
</feature>
<dbReference type="PANTHER" id="PTHR10293">
    <property type="entry name" value="GLUTAREDOXIN FAMILY MEMBER"/>
    <property type="match status" value="1"/>
</dbReference>
<dbReference type="AlphaFoldDB" id="A0A2P2I4J9"/>